<feature type="transmembrane region" description="Helical" evidence="1">
    <location>
        <begin position="7"/>
        <end position="29"/>
    </location>
</feature>
<sequence length="353" mass="40076">MIKKTHAIYILKDIFIFFIILTFALVIIILPQISYNGVINGLKISVETLIPSLFPFMILSSFIVYLNLNYKIFEKITKFIFNLPSSSTIAIILGLIGGYPMGAKLIKDLFNQKLITEKQAERMILFCFNSGPAFTLNIVGYNIFKSRKIGIAIFLSQTLASLIIGIVLGWRSKLYKTKIEEKIQSKSEKNKNLSYALIKSCETSSIVMINLCALVVIFNVINSFIKYFTPCINKNLTTSIFSILEVTQGILESSKNNLGIEHYSIILGWGGLCVHMQVKSIFGKLKFSYLKFIIFRLINIALSFIFLCLLIKIFKINDKTYFVKEIFMPKLSSNICGSTVLIFSCLYFLMSLN</sequence>
<keyword evidence="1" id="KW-1133">Transmembrane helix</keyword>
<feature type="transmembrane region" description="Helical" evidence="1">
    <location>
        <begin position="151"/>
        <end position="170"/>
    </location>
</feature>
<reference evidence="2" key="1">
    <citation type="journal article" date="2023" name="ISME J.">
        <title>Emergence of putative energy parasites within Clostridia revealed by genome analysis of a novel endosymbiotic clade.</title>
        <authorList>
            <person name="Takahashi K."/>
            <person name="Kuwahara H."/>
            <person name="Horikawa Y."/>
            <person name="Izawa K."/>
            <person name="Kato D."/>
            <person name="Inagaki T."/>
            <person name="Yuki M."/>
            <person name="Ohkuma M."/>
            <person name="Hongoh Y."/>
        </authorList>
    </citation>
    <scope>NUCLEOTIDE SEQUENCE</scope>
    <source>
        <strain evidence="2">CfP3-15</strain>
    </source>
</reference>
<name>A0AA48HY28_9FIRM</name>
<evidence type="ECO:0000256" key="1">
    <source>
        <dbReference type="SAM" id="Phobius"/>
    </source>
</evidence>
<evidence type="ECO:0000313" key="2">
    <source>
        <dbReference type="EMBL" id="BED91821.1"/>
    </source>
</evidence>
<keyword evidence="1" id="KW-0472">Membrane</keyword>
<dbReference type="Proteomes" id="UP001337580">
    <property type="component" value="Chromosome"/>
</dbReference>
<feature type="transmembrane region" description="Helical" evidence="1">
    <location>
        <begin position="205"/>
        <end position="225"/>
    </location>
</feature>
<protein>
    <submittedName>
        <fullName evidence="2">Sporulation integral membrane protein YlbJ</fullName>
    </submittedName>
</protein>
<accession>A0AA48HY28</accession>
<feature type="transmembrane region" description="Helical" evidence="1">
    <location>
        <begin position="331"/>
        <end position="350"/>
    </location>
</feature>
<feature type="transmembrane region" description="Helical" evidence="1">
    <location>
        <begin position="288"/>
        <end position="311"/>
    </location>
</feature>
<gene>
    <name evidence="2" type="ORF">CfP315_0352</name>
</gene>
<dbReference type="AlphaFoldDB" id="A0AA48HY28"/>
<dbReference type="EMBL" id="AP027924">
    <property type="protein sequence ID" value="BED91821.1"/>
    <property type="molecule type" value="Genomic_DNA"/>
</dbReference>
<organism evidence="2">
    <name type="scientific">Candidatus Improbicoccus pseudotrichonymphae</name>
    <dbReference type="NCBI Taxonomy" id="3033792"/>
    <lineage>
        <taxon>Bacteria</taxon>
        <taxon>Bacillati</taxon>
        <taxon>Bacillota</taxon>
        <taxon>Clostridia</taxon>
        <taxon>Candidatus Improbicoccus</taxon>
    </lineage>
</organism>
<feature type="transmembrane region" description="Helical" evidence="1">
    <location>
        <begin position="80"/>
        <end position="103"/>
    </location>
</feature>
<feature type="transmembrane region" description="Helical" evidence="1">
    <location>
        <begin position="49"/>
        <end position="68"/>
    </location>
</feature>
<dbReference type="KEGG" id="ips:CfP315_0352"/>
<keyword evidence="1" id="KW-0812">Transmembrane</keyword>
<proteinExistence type="predicted"/>